<organism evidence="1 2">
    <name type="scientific">Thiomicrorhabdus marina</name>
    <dbReference type="NCBI Taxonomy" id="2818442"/>
    <lineage>
        <taxon>Bacteria</taxon>
        <taxon>Pseudomonadati</taxon>
        <taxon>Pseudomonadota</taxon>
        <taxon>Gammaproteobacteria</taxon>
        <taxon>Thiotrichales</taxon>
        <taxon>Piscirickettsiaceae</taxon>
        <taxon>Thiomicrorhabdus</taxon>
    </lineage>
</organism>
<gene>
    <name evidence="1" type="ORF">J3998_02575</name>
</gene>
<proteinExistence type="predicted"/>
<dbReference type="Gene3D" id="3.40.190.10">
    <property type="entry name" value="Periplasmic binding protein-like II"/>
    <property type="match status" value="2"/>
</dbReference>
<evidence type="ECO:0000313" key="1">
    <source>
        <dbReference type="EMBL" id="MBO1926447.1"/>
    </source>
</evidence>
<name>A0ABS3Q2B8_9GAMM</name>
<keyword evidence="2" id="KW-1185">Reference proteome</keyword>
<sequence>MKIHFQTEKSIAEFEDKFKAGTYDFAYMNPYHFVVANQAQGYTAEVRANHDIRGVVVSLGSALTKENLADTVFLFPSPNAFAATLIVKYELLKKFGVQLEQRAQVQYVNSHDSVYKGVERGVGVFGGGVERTLNLHKKSEHDCPLQVVYTTRAYPSHPITFLPSMPKQDREALVKAFLQMPQALLERLNIKAFQATNNAEYAEIKELAKVLAIKD</sequence>
<accession>A0ABS3Q2B8</accession>
<dbReference type="Proteomes" id="UP000664835">
    <property type="component" value="Unassembled WGS sequence"/>
</dbReference>
<comment type="caution">
    <text evidence="1">The sequence shown here is derived from an EMBL/GenBank/DDBJ whole genome shotgun (WGS) entry which is preliminary data.</text>
</comment>
<dbReference type="PANTHER" id="PTHR35841:SF1">
    <property type="entry name" value="PHOSPHONATES-BINDING PERIPLASMIC PROTEIN"/>
    <property type="match status" value="1"/>
</dbReference>
<reference evidence="1 2" key="1">
    <citation type="submission" date="2021-03" db="EMBL/GenBank/DDBJ databases">
        <title>Thiomicrorhabdus sp.nov.,novel sulfur-oxidizing bacteria isolated from coastal sediment.</title>
        <authorList>
            <person name="Liu X."/>
        </authorList>
    </citation>
    <scope>NUCLEOTIDE SEQUENCE [LARGE SCALE GENOMIC DNA]</scope>
    <source>
        <strain evidence="1 2">6S2-11</strain>
    </source>
</reference>
<dbReference type="RefSeq" id="WP_208147463.1">
    <property type="nucleotide sequence ID" value="NZ_JAGETV010000003.1"/>
</dbReference>
<dbReference type="SUPFAM" id="SSF53850">
    <property type="entry name" value="Periplasmic binding protein-like II"/>
    <property type="match status" value="1"/>
</dbReference>
<evidence type="ECO:0000313" key="2">
    <source>
        <dbReference type="Proteomes" id="UP000664835"/>
    </source>
</evidence>
<dbReference type="PANTHER" id="PTHR35841">
    <property type="entry name" value="PHOSPHONATES-BINDING PERIPLASMIC PROTEIN"/>
    <property type="match status" value="1"/>
</dbReference>
<dbReference type="EMBL" id="JAGETV010000003">
    <property type="protein sequence ID" value="MBO1926447.1"/>
    <property type="molecule type" value="Genomic_DNA"/>
</dbReference>
<protein>
    <submittedName>
        <fullName evidence="1">Phosphate/phosphite/phosphonate ABC transporter substrate-binding protein</fullName>
    </submittedName>
</protein>
<dbReference type="Pfam" id="PF12974">
    <property type="entry name" value="Phosphonate-bd"/>
    <property type="match status" value="1"/>
</dbReference>